<keyword evidence="1" id="KW-1133">Transmembrane helix</keyword>
<feature type="transmembrane region" description="Helical" evidence="1">
    <location>
        <begin position="106"/>
        <end position="127"/>
    </location>
</feature>
<evidence type="ECO:0000256" key="1">
    <source>
        <dbReference type="SAM" id="Phobius"/>
    </source>
</evidence>
<feature type="transmembrane region" description="Helical" evidence="1">
    <location>
        <begin position="20"/>
        <end position="40"/>
    </location>
</feature>
<protein>
    <submittedName>
        <fullName evidence="2">Membrane protein</fullName>
    </submittedName>
</protein>
<feature type="transmembrane region" description="Helical" evidence="1">
    <location>
        <begin position="52"/>
        <end position="71"/>
    </location>
</feature>
<reference evidence="3" key="1">
    <citation type="submission" date="2015-04" db="EMBL/GenBank/DDBJ databases">
        <authorList>
            <person name="Schardt J."/>
            <person name="Mueller-Herbst S."/>
            <person name="Scherer S."/>
            <person name="Huptas C."/>
        </authorList>
    </citation>
    <scope>NUCLEOTIDE SEQUENCE [LARGE SCALE GENOMIC DNA]</scope>
    <source>
        <strain evidence="3">Kiel-L1</strain>
    </source>
</reference>
<dbReference type="InterPro" id="IPR021683">
    <property type="entry name" value="DUF3267"/>
</dbReference>
<name>A0A3D8TPS5_9LIST</name>
<keyword evidence="1" id="KW-0812">Transmembrane</keyword>
<dbReference type="Pfam" id="PF11667">
    <property type="entry name" value="DUF3267"/>
    <property type="match status" value="1"/>
</dbReference>
<evidence type="ECO:0000313" key="2">
    <source>
        <dbReference type="EMBL" id="RDX00840.1"/>
    </source>
</evidence>
<dbReference type="Proteomes" id="UP000257055">
    <property type="component" value="Unassembled WGS sequence"/>
</dbReference>
<accession>A0A3D8TPS5</accession>
<keyword evidence="3" id="KW-1185">Reference proteome</keyword>
<comment type="caution">
    <text evidence="2">The sequence shown here is derived from an EMBL/GenBank/DDBJ whole genome shotgun (WGS) entry which is preliminary data.</text>
</comment>
<dbReference type="EMBL" id="LARY01000002">
    <property type="protein sequence ID" value="RDX00840.1"/>
    <property type="molecule type" value="Genomic_DNA"/>
</dbReference>
<keyword evidence="1" id="KW-0472">Membrane</keyword>
<dbReference type="AlphaFoldDB" id="A0A3D8TPS5"/>
<feature type="transmembrane region" description="Helical" evidence="1">
    <location>
        <begin position="133"/>
        <end position="153"/>
    </location>
</feature>
<gene>
    <name evidence="2" type="ORF">UR08_07640</name>
</gene>
<organism evidence="2 3">
    <name type="scientific">Listeria kieliensis</name>
    <dbReference type="NCBI Taxonomy" id="1621700"/>
    <lineage>
        <taxon>Bacteria</taxon>
        <taxon>Bacillati</taxon>
        <taxon>Bacillota</taxon>
        <taxon>Bacilli</taxon>
        <taxon>Bacillales</taxon>
        <taxon>Listeriaceae</taxon>
        <taxon>Listeria</taxon>
    </lineage>
</organism>
<dbReference type="RefSeq" id="WP_115753083.1">
    <property type="nucleotide sequence ID" value="NZ_LARY01000002.1"/>
</dbReference>
<sequence>MRCLKSVNTVRRDTYHRMILKGGLSWFFMLCLLFLVHNFFVPGDFSPEYNEISFIALLFIYPLHKVLYILASFKYRSSIRIQFVRRFYVLPCIQIKVLNIMPKKDYLFSLLFPFFAILLLLIFWMTMVPIWNSPVFLILLAVHFGMSYPAFILANNLRNLPKSCYIEEAKRGYSVLISD</sequence>
<evidence type="ECO:0000313" key="3">
    <source>
        <dbReference type="Proteomes" id="UP000257055"/>
    </source>
</evidence>
<proteinExistence type="predicted"/>